<dbReference type="Pfam" id="PF16074">
    <property type="entry name" value="PilW"/>
    <property type="match status" value="1"/>
</dbReference>
<keyword evidence="1" id="KW-0472">Membrane</keyword>
<keyword evidence="1" id="KW-1133">Transmembrane helix</keyword>
<evidence type="ECO:0000313" key="3">
    <source>
        <dbReference type="Proteomes" id="UP001059934"/>
    </source>
</evidence>
<dbReference type="Pfam" id="PF07963">
    <property type="entry name" value="N_methyl"/>
    <property type="match status" value="1"/>
</dbReference>
<feature type="transmembrane region" description="Helical" evidence="1">
    <location>
        <begin position="21"/>
        <end position="39"/>
    </location>
</feature>
<dbReference type="EMBL" id="CP103416">
    <property type="protein sequence ID" value="UVW34396.1"/>
    <property type="molecule type" value="Genomic_DNA"/>
</dbReference>
<evidence type="ECO:0000313" key="2">
    <source>
        <dbReference type="EMBL" id="UVW34396.1"/>
    </source>
</evidence>
<accession>A0ABY5TP83</accession>
<reference evidence="2" key="1">
    <citation type="submission" date="2022-08" db="EMBL/GenBank/DDBJ databases">
        <title>Catabolic pathway analysis in culturable SAR92 clade bacteria reveals their overlooked roles in DMSP degradation in coastal seas.</title>
        <authorList>
            <person name="He X."/>
            <person name="Zhang X."/>
            <person name="Zhang Y."/>
        </authorList>
    </citation>
    <scope>NUCLEOTIDE SEQUENCE</scope>
    <source>
        <strain evidence="2">H455</strain>
    </source>
</reference>
<proteinExistence type="predicted"/>
<keyword evidence="1" id="KW-0812">Transmembrane</keyword>
<evidence type="ECO:0000256" key="1">
    <source>
        <dbReference type="SAM" id="Phobius"/>
    </source>
</evidence>
<name>A0ABY5TP83_9GAMM</name>
<dbReference type="InterPro" id="IPR032092">
    <property type="entry name" value="PilW"/>
</dbReference>
<gene>
    <name evidence="2" type="ORF">NYF23_10260</name>
</gene>
<dbReference type="Proteomes" id="UP001059934">
    <property type="component" value="Chromosome"/>
</dbReference>
<protein>
    <submittedName>
        <fullName evidence="2">PilW family protein</fullName>
    </submittedName>
</protein>
<keyword evidence="3" id="KW-1185">Reference proteome</keyword>
<dbReference type="InterPro" id="IPR012902">
    <property type="entry name" value="N_methyl_site"/>
</dbReference>
<sequence>MKRNAAYYGHRSSKQQSGFSIVELLIAVALGIVLSWAILDVTLNSSRTARELELTSEMVENGRYLTNLLSGELQLAGFYGRLEDYVDVTVTAQPDACVLSSTSLRNGMNYPVFGLDSVAPGDTICGSYVMLTGTDALLIRRADTTSVNTTAGLDSNKHYLQETVTAAVLEKFSSTVDHFTLREKDGATVAAIREYHQDIYFVGTNNVFNRLSLINGAYTLEPLVEGVDDFQLVYGIDRSGDGIANADGSNPAFVELPASASEWEDVVSVKVFLLLSSTSNAPGLADGKTYSYADKAGITFSDSKKRRLFSAVARLTNVSIKRSGA</sequence>
<organism evidence="2 3">
    <name type="scientific">SAR92 clade bacterium H455</name>
    <dbReference type="NCBI Taxonomy" id="2974818"/>
    <lineage>
        <taxon>Bacteria</taxon>
        <taxon>Pseudomonadati</taxon>
        <taxon>Pseudomonadota</taxon>
        <taxon>Gammaproteobacteria</taxon>
        <taxon>Cellvibrionales</taxon>
        <taxon>Porticoccaceae</taxon>
        <taxon>SAR92 clade</taxon>
    </lineage>
</organism>